<dbReference type="SUPFAM" id="SSF117281">
    <property type="entry name" value="Kelch motif"/>
    <property type="match status" value="2"/>
</dbReference>
<sequence length="925" mass="101377">MDLAAFRDTGHTKPEAEQITFGKYKQTHPCNVKEFKIYVGLVPDNMTQVLQSGLKNNSEPETFNITHVNSAGVPVPTRYVKIEPLSAHGQSYHVSIWHIALKGASDPTYVEKITATYEEHREVTVLRHILKHLRQRRLLSPYASIIERSDIQLENPLITRLHESLVLQGDWERAEQLLLSMSDSGLFTEYIHSCEPQAIWTRLTGTDADGDIPSPRGGHAMCMDPENQLVYLFGGWDGRKSLDDFWVYDIQKDKWKILSHSTALEHNAPGPRSCHKMVFDAKTGNIYLLGRLNDDDVSVPMARTVTAAALAGQPGQVNFNPATGMPYMMAQSPLRQQFTPTATPQIPSSATRTYCSEFYRYQTRGLDAGKWVFLSFDTASSGGPPLMFDHQMVMDSEAQIMYVSGGRVVDGNWEQAKYSGLYSYNVRLSKWKLLQPAAIDPNSSGSSGPRIIPPRFGHSMVLEPKTKQLYIFGGQREERYLSDMHVYDIATNTSTETFSNFTTSGGPDPCFTQRAVIDPLYKEIYVFCGLTRNPAGSSKNTVLRSSTSNWVFRYDTKPGKWFRLDKHPDSPADQIPVPRFAHQAVYHPNSKRVFLHGGNAGGIGGASSGNVDASGPSSADASGNSSARQTPSPPGERSGNGVAAGEGEQGDVSPKDRRLDDLWMMELRRPGVQEVVRQARFHVRRQQFREMCEQDSPVKALQFLQAEVSTVVDHSSPSEAENFRSLLTHLLAPPQLHSSLSLPARLSRTLSTSSDRSGSLSPFTGSRDPSGSRGEGNSEAGSAGWTSKLPGEADGESALDVDADGDTYEHRGTAETLRGIIDPLEIAAAKALTGAPTSESSTSTTSTAVGVDSGGTGDPDAALLNGPISLTSERYKQRTEVFNSLLRFVSESEKEPVGDLLDLVNQGGMDEIVDLGVLERGLRAA</sequence>
<dbReference type="Gene3D" id="2.60.120.260">
    <property type="entry name" value="Galactose-binding domain-like"/>
    <property type="match status" value="1"/>
</dbReference>
<evidence type="ECO:0000256" key="1">
    <source>
        <dbReference type="ARBA" id="ARBA00022441"/>
    </source>
</evidence>
<dbReference type="InterPro" id="IPR010565">
    <property type="entry name" value="Muskelin_N"/>
</dbReference>
<evidence type="ECO:0000256" key="3">
    <source>
        <dbReference type="SAM" id="MobiDB-lite"/>
    </source>
</evidence>
<feature type="domain" description="Muskelin N-terminal" evidence="4">
    <location>
        <begin position="17"/>
        <end position="155"/>
    </location>
</feature>
<keyword evidence="1" id="KW-0880">Kelch repeat</keyword>
<feature type="region of interest" description="Disordered" evidence="3">
    <location>
        <begin position="605"/>
        <end position="657"/>
    </location>
</feature>
<dbReference type="GO" id="GO:0005737">
    <property type="term" value="C:cytoplasm"/>
    <property type="evidence" value="ECO:0007669"/>
    <property type="project" value="TreeGrafter"/>
</dbReference>
<dbReference type="STRING" id="71717.A0A4Y7T3B2"/>
<evidence type="ECO:0000313" key="5">
    <source>
        <dbReference type="EMBL" id="TEB28501.1"/>
    </source>
</evidence>
<feature type="compositionally biased region" description="Low complexity" evidence="3">
    <location>
        <begin position="749"/>
        <end position="761"/>
    </location>
</feature>
<protein>
    <recommendedName>
        <fullName evidence="4">Muskelin N-terminal domain-containing protein</fullName>
    </recommendedName>
</protein>
<evidence type="ECO:0000256" key="2">
    <source>
        <dbReference type="ARBA" id="ARBA00022737"/>
    </source>
</evidence>
<accession>A0A4Y7T3B2</accession>
<name>A0A4Y7T3B2_COPMI</name>
<comment type="caution">
    <text evidence="5">The sequence shown here is derived from an EMBL/GenBank/DDBJ whole genome shotgun (WGS) entry which is preliminary data.</text>
</comment>
<dbReference type="InterPro" id="IPR015915">
    <property type="entry name" value="Kelch-typ_b-propeller"/>
</dbReference>
<feature type="region of interest" description="Disordered" evidence="3">
    <location>
        <begin position="832"/>
        <end position="858"/>
    </location>
</feature>
<dbReference type="PANTHER" id="PTHR15526:SF5">
    <property type="entry name" value="MUSKELIN"/>
    <property type="match status" value="1"/>
</dbReference>
<dbReference type="OrthoDB" id="10052615at2759"/>
<keyword evidence="2" id="KW-0677">Repeat</keyword>
<dbReference type="Pfam" id="PF24681">
    <property type="entry name" value="Kelch_KLHDC2_KLHL20_DRC7"/>
    <property type="match status" value="2"/>
</dbReference>
<proteinExistence type="predicted"/>
<evidence type="ECO:0000313" key="6">
    <source>
        <dbReference type="Proteomes" id="UP000298030"/>
    </source>
</evidence>
<dbReference type="Gene3D" id="2.120.10.80">
    <property type="entry name" value="Kelch-type beta propeller"/>
    <property type="match status" value="3"/>
</dbReference>
<dbReference type="InterPro" id="IPR008979">
    <property type="entry name" value="Galactose-bd-like_sf"/>
</dbReference>
<feature type="compositionally biased region" description="Low complexity" evidence="3">
    <location>
        <begin position="833"/>
        <end position="851"/>
    </location>
</feature>
<dbReference type="Proteomes" id="UP000298030">
    <property type="component" value="Unassembled WGS sequence"/>
</dbReference>
<keyword evidence="6" id="KW-1185">Reference proteome</keyword>
<dbReference type="SUPFAM" id="SSF49785">
    <property type="entry name" value="Galactose-binding domain-like"/>
    <property type="match status" value="1"/>
</dbReference>
<dbReference type="EMBL" id="QPFP01000032">
    <property type="protein sequence ID" value="TEB28501.1"/>
    <property type="molecule type" value="Genomic_DNA"/>
</dbReference>
<organism evidence="5 6">
    <name type="scientific">Coprinellus micaceus</name>
    <name type="common">Glistening ink-cap mushroom</name>
    <name type="synonym">Coprinus micaceus</name>
    <dbReference type="NCBI Taxonomy" id="71717"/>
    <lineage>
        <taxon>Eukaryota</taxon>
        <taxon>Fungi</taxon>
        <taxon>Dikarya</taxon>
        <taxon>Basidiomycota</taxon>
        <taxon>Agaricomycotina</taxon>
        <taxon>Agaricomycetes</taxon>
        <taxon>Agaricomycetidae</taxon>
        <taxon>Agaricales</taxon>
        <taxon>Agaricineae</taxon>
        <taxon>Psathyrellaceae</taxon>
        <taxon>Coprinellus</taxon>
    </lineage>
</organism>
<reference evidence="5 6" key="1">
    <citation type="journal article" date="2019" name="Nat. Ecol. Evol.">
        <title>Megaphylogeny resolves global patterns of mushroom evolution.</title>
        <authorList>
            <person name="Varga T."/>
            <person name="Krizsan K."/>
            <person name="Foldi C."/>
            <person name="Dima B."/>
            <person name="Sanchez-Garcia M."/>
            <person name="Sanchez-Ramirez S."/>
            <person name="Szollosi G.J."/>
            <person name="Szarkandi J.G."/>
            <person name="Papp V."/>
            <person name="Albert L."/>
            <person name="Andreopoulos W."/>
            <person name="Angelini C."/>
            <person name="Antonin V."/>
            <person name="Barry K.W."/>
            <person name="Bougher N.L."/>
            <person name="Buchanan P."/>
            <person name="Buyck B."/>
            <person name="Bense V."/>
            <person name="Catcheside P."/>
            <person name="Chovatia M."/>
            <person name="Cooper J."/>
            <person name="Damon W."/>
            <person name="Desjardin D."/>
            <person name="Finy P."/>
            <person name="Geml J."/>
            <person name="Haridas S."/>
            <person name="Hughes K."/>
            <person name="Justo A."/>
            <person name="Karasinski D."/>
            <person name="Kautmanova I."/>
            <person name="Kiss B."/>
            <person name="Kocsube S."/>
            <person name="Kotiranta H."/>
            <person name="LaButti K.M."/>
            <person name="Lechner B.E."/>
            <person name="Liimatainen K."/>
            <person name="Lipzen A."/>
            <person name="Lukacs Z."/>
            <person name="Mihaltcheva S."/>
            <person name="Morgado L.N."/>
            <person name="Niskanen T."/>
            <person name="Noordeloos M.E."/>
            <person name="Ohm R.A."/>
            <person name="Ortiz-Santana B."/>
            <person name="Ovrebo C."/>
            <person name="Racz N."/>
            <person name="Riley R."/>
            <person name="Savchenko A."/>
            <person name="Shiryaev A."/>
            <person name="Soop K."/>
            <person name="Spirin V."/>
            <person name="Szebenyi C."/>
            <person name="Tomsovsky M."/>
            <person name="Tulloss R.E."/>
            <person name="Uehling J."/>
            <person name="Grigoriev I.V."/>
            <person name="Vagvolgyi C."/>
            <person name="Papp T."/>
            <person name="Martin F.M."/>
            <person name="Miettinen O."/>
            <person name="Hibbett D.S."/>
            <person name="Nagy L.G."/>
        </authorList>
    </citation>
    <scope>NUCLEOTIDE SEQUENCE [LARGE SCALE GENOMIC DNA]</scope>
    <source>
        <strain evidence="5 6">FP101781</strain>
    </source>
</reference>
<evidence type="ECO:0000259" key="4">
    <source>
        <dbReference type="Pfam" id="PF06588"/>
    </source>
</evidence>
<feature type="region of interest" description="Disordered" evidence="3">
    <location>
        <begin position="749"/>
        <end position="806"/>
    </location>
</feature>
<feature type="compositionally biased region" description="Low complexity" evidence="3">
    <location>
        <begin position="608"/>
        <end position="627"/>
    </location>
</feature>
<feature type="compositionally biased region" description="Acidic residues" evidence="3">
    <location>
        <begin position="793"/>
        <end position="806"/>
    </location>
</feature>
<gene>
    <name evidence="5" type="ORF">FA13DRAFT_1815839</name>
</gene>
<dbReference type="Pfam" id="PF06588">
    <property type="entry name" value="Muskelin_N"/>
    <property type="match status" value="1"/>
</dbReference>
<dbReference type="PANTHER" id="PTHR15526">
    <property type="entry name" value="MUSKELIN"/>
    <property type="match status" value="1"/>
</dbReference>
<dbReference type="InterPro" id="IPR052456">
    <property type="entry name" value="CTLH_complex_component"/>
</dbReference>
<dbReference type="AlphaFoldDB" id="A0A4Y7T3B2"/>